<evidence type="ECO:0000259" key="4">
    <source>
        <dbReference type="PROSITE" id="PS50102"/>
    </source>
</evidence>
<feature type="region of interest" description="Disordered" evidence="3">
    <location>
        <begin position="359"/>
        <end position="379"/>
    </location>
</feature>
<feature type="domain" description="RRM" evidence="4">
    <location>
        <begin position="186"/>
        <end position="268"/>
    </location>
</feature>
<feature type="compositionally biased region" description="Gly residues" evidence="3">
    <location>
        <begin position="451"/>
        <end position="461"/>
    </location>
</feature>
<evidence type="ECO:0000256" key="1">
    <source>
        <dbReference type="ARBA" id="ARBA00022884"/>
    </source>
</evidence>
<dbReference type="InterPro" id="IPR000504">
    <property type="entry name" value="RRM_dom"/>
</dbReference>
<gene>
    <name evidence="5" type="ORF">POTOM_023879</name>
</gene>
<feature type="domain" description="RRM" evidence="4">
    <location>
        <begin position="280"/>
        <end position="358"/>
    </location>
</feature>
<evidence type="ECO:0000313" key="6">
    <source>
        <dbReference type="Proteomes" id="UP000886885"/>
    </source>
</evidence>
<comment type="caution">
    <text evidence="5">The sequence shown here is derived from an EMBL/GenBank/DDBJ whole genome shotgun (WGS) entry which is preliminary data.</text>
</comment>
<organism evidence="5 6">
    <name type="scientific">Populus tomentosa</name>
    <name type="common">Chinese white poplar</name>
    <dbReference type="NCBI Taxonomy" id="118781"/>
    <lineage>
        <taxon>Eukaryota</taxon>
        <taxon>Viridiplantae</taxon>
        <taxon>Streptophyta</taxon>
        <taxon>Embryophyta</taxon>
        <taxon>Tracheophyta</taxon>
        <taxon>Spermatophyta</taxon>
        <taxon>Magnoliopsida</taxon>
        <taxon>eudicotyledons</taxon>
        <taxon>Gunneridae</taxon>
        <taxon>Pentapetalae</taxon>
        <taxon>rosids</taxon>
        <taxon>fabids</taxon>
        <taxon>Malpighiales</taxon>
        <taxon>Salicaceae</taxon>
        <taxon>Saliceae</taxon>
        <taxon>Populus</taxon>
    </lineage>
</organism>
<dbReference type="PANTHER" id="PTHR21245">
    <property type="entry name" value="HETEROGENEOUS NUCLEAR RIBONUCLEOPROTEIN"/>
    <property type="match status" value="1"/>
</dbReference>
<protein>
    <recommendedName>
        <fullName evidence="4">RRM domain-containing protein</fullName>
    </recommendedName>
</protein>
<dbReference type="FunFam" id="3.30.70.330:FF:000259">
    <property type="entry name" value="RNA-binding (RRM/RBD/RNP motifs) family protein"/>
    <property type="match status" value="1"/>
</dbReference>
<dbReference type="Proteomes" id="UP000886885">
    <property type="component" value="Chromosome 6A"/>
</dbReference>
<dbReference type="Pfam" id="PF00076">
    <property type="entry name" value="RRM_1"/>
    <property type="match status" value="3"/>
</dbReference>
<keyword evidence="1 2" id="KW-0694">RNA-binding</keyword>
<evidence type="ECO:0000313" key="5">
    <source>
        <dbReference type="EMBL" id="KAG6772468.1"/>
    </source>
</evidence>
<dbReference type="SMART" id="SM00361">
    <property type="entry name" value="RRM_1"/>
    <property type="match status" value="2"/>
</dbReference>
<evidence type="ECO:0000256" key="2">
    <source>
        <dbReference type="PROSITE-ProRule" id="PRU00176"/>
    </source>
</evidence>
<feature type="domain" description="RRM" evidence="4">
    <location>
        <begin position="106"/>
        <end position="184"/>
    </location>
</feature>
<feature type="compositionally biased region" description="Basic and acidic residues" evidence="3">
    <location>
        <begin position="16"/>
        <end position="26"/>
    </location>
</feature>
<feature type="region of interest" description="Disordered" evidence="3">
    <location>
        <begin position="443"/>
        <end position="464"/>
    </location>
</feature>
<dbReference type="InterPro" id="IPR003954">
    <property type="entry name" value="RRM_euk-type"/>
</dbReference>
<sequence>MPRSRASGASADEPDVPEKSAEHEEQVDLDGDNEGEETMEEEVEYEEVEEEEEVEEIEEEVEEEVEEEENEEASDEADSQKGSDGDEEEDERRKHSALLALPPHGSEVYLGGIPPDASEEDLKEFCESIGEVTEIRIMKGKDSSESKGYAFVTFRTKELASKAIEELNNTEFKGKKVKCSTSQANHRLFIGNVPRNWGEEDMKKAVKKTGPGVNSVELLKDPQNPSRNRGFAFIEYYNHACAEYSRKMMSNPEFKLDDNAPTVSWADPKNAGSSAASQVKAVYVKNLPEDINQDRLRQLFEHHGKVTKVVLPPAKPGHEKSRFGFVHFAERSSAMKALKNTEKYEIDGQVLDCSLAKPQADLKSSGGPNSQKSSPHSSFPPRVGYSLVGSSYGALGAGFGAAGFAQPVIYGRGPTPAGMSMMPMLLPDGRIGYVLQQPGMQMHSPPPQPWGGRGSGSGSSSGGRRHRVVLSSVGCFMYTDSLFMSRATCCLAQKTHPNCEKSHMAGSLPRLKVSLHLELKQCLMPDTRANDNPIFLPPEIPLPPAHYKSSWKQDLGNFDVVNGGSHVDNELAMQMIIHSGPSEESKIRILKGHTLGNVEWISVFLEVIHSPVLKELPNICFKHTAFERHRSSIREANMKMSVNAPFKAFIAEGKLFRQILVSNDHASVQ</sequence>
<feature type="compositionally biased region" description="Polar residues" evidence="3">
    <location>
        <begin position="366"/>
        <end position="377"/>
    </location>
</feature>
<dbReference type="PROSITE" id="PS50102">
    <property type="entry name" value="RRM"/>
    <property type="match status" value="3"/>
</dbReference>
<dbReference type="GO" id="GO:0003723">
    <property type="term" value="F:RNA binding"/>
    <property type="evidence" value="ECO:0007669"/>
    <property type="project" value="UniProtKB-UniRule"/>
</dbReference>
<evidence type="ECO:0000256" key="3">
    <source>
        <dbReference type="SAM" id="MobiDB-lite"/>
    </source>
</evidence>
<feature type="compositionally biased region" description="Acidic residues" evidence="3">
    <location>
        <begin position="27"/>
        <end position="77"/>
    </location>
</feature>
<dbReference type="CDD" id="cd00590">
    <property type="entry name" value="RRM_SF"/>
    <property type="match status" value="1"/>
</dbReference>
<reference evidence="5" key="1">
    <citation type="journal article" date="2020" name="bioRxiv">
        <title>Hybrid origin of Populus tomentosa Carr. identified through genome sequencing and phylogenomic analysis.</title>
        <authorList>
            <person name="An X."/>
            <person name="Gao K."/>
            <person name="Chen Z."/>
            <person name="Li J."/>
            <person name="Yang X."/>
            <person name="Yang X."/>
            <person name="Zhou J."/>
            <person name="Guo T."/>
            <person name="Zhao T."/>
            <person name="Huang S."/>
            <person name="Miao D."/>
            <person name="Khan W.U."/>
            <person name="Rao P."/>
            <person name="Ye M."/>
            <person name="Lei B."/>
            <person name="Liao W."/>
            <person name="Wang J."/>
            <person name="Ji L."/>
            <person name="Li Y."/>
            <person name="Guo B."/>
            <person name="Mustafa N.S."/>
            <person name="Li S."/>
            <person name="Yun Q."/>
            <person name="Keller S.R."/>
            <person name="Mao J."/>
            <person name="Zhang R."/>
            <person name="Strauss S.H."/>
        </authorList>
    </citation>
    <scope>NUCLEOTIDE SEQUENCE</scope>
    <source>
        <strain evidence="5">GM15</strain>
        <tissue evidence="5">Leaf</tissue>
    </source>
</reference>
<dbReference type="SMART" id="SM00360">
    <property type="entry name" value="RRM"/>
    <property type="match status" value="3"/>
</dbReference>
<proteinExistence type="predicted"/>
<keyword evidence="6" id="KW-1185">Reference proteome</keyword>
<dbReference type="AlphaFoldDB" id="A0A8X7ZKA6"/>
<feature type="region of interest" description="Disordered" evidence="3">
    <location>
        <begin position="1"/>
        <end position="107"/>
    </location>
</feature>
<accession>A0A8X7ZKA6</accession>
<dbReference type="FunFam" id="3.30.70.330:FF:000990">
    <property type="entry name" value="RNA recognition motif-containing protein"/>
    <property type="match status" value="1"/>
</dbReference>
<name>A0A8X7ZKA6_POPTO</name>
<dbReference type="EMBL" id="JAAWWB010000011">
    <property type="protein sequence ID" value="KAG6772468.1"/>
    <property type="molecule type" value="Genomic_DNA"/>
</dbReference>
<dbReference type="OrthoDB" id="3800936at2759"/>